<evidence type="ECO:0000256" key="5">
    <source>
        <dbReference type="ARBA" id="ARBA00022982"/>
    </source>
</evidence>
<sequence>MDILVCLKQTFDTEEKITIENGRINEEEAEFVINPYDEYAVEEAIRLKEKFGGEVTVITIGPERAEQALRTAMAMGADKGVIVDIEELEEQVDEHTIAQILAATIQEEDLDYDIILCGYMAVDDGSAQVGPRLAELLHIPHISTITKLHIDGDQVTVDKDVEGDLEVIESTLPILVTAQQGLNDPRYPSLPGIMKAKKKPLSRLEVDDLDLDEDEIAAKTETLEVFLPPKKQAGKVLQGELPKQVEELVQLLRNEAKVI</sequence>
<dbReference type="FunFam" id="3.40.50.620:FF:000011">
    <property type="entry name" value="Electron transfer flavoprotein subunit beta"/>
    <property type="match status" value="1"/>
</dbReference>
<evidence type="ECO:0000313" key="11">
    <source>
        <dbReference type="Proteomes" id="UP000251213"/>
    </source>
</evidence>
<evidence type="ECO:0000256" key="4">
    <source>
        <dbReference type="ARBA" id="ARBA00022448"/>
    </source>
</evidence>
<dbReference type="RefSeq" id="WP_113657714.1">
    <property type="nucleotide sequence ID" value="NZ_KZ845663.1"/>
</dbReference>
<dbReference type="CDD" id="cd01714">
    <property type="entry name" value="ETF_beta"/>
    <property type="match status" value="1"/>
</dbReference>
<dbReference type="PANTHER" id="PTHR21294">
    <property type="entry name" value="ELECTRON TRANSFER FLAVOPROTEIN BETA-SUBUNIT"/>
    <property type="match status" value="1"/>
</dbReference>
<proteinExistence type="inferred from homology"/>
<dbReference type="GO" id="GO:0009055">
    <property type="term" value="F:electron transfer activity"/>
    <property type="evidence" value="ECO:0007669"/>
    <property type="project" value="InterPro"/>
</dbReference>
<accession>A0A364KA01</accession>
<comment type="similarity">
    <text evidence="1">Belongs to the ETF beta-subunit/FixA family.</text>
</comment>
<evidence type="ECO:0000313" key="10">
    <source>
        <dbReference type="EMBL" id="RAL27108.1"/>
    </source>
</evidence>
<dbReference type="InterPro" id="IPR014730">
    <property type="entry name" value="ETF_a/b_N"/>
</dbReference>
<evidence type="ECO:0000256" key="3">
    <source>
        <dbReference type="ARBA" id="ARBA00016797"/>
    </source>
</evidence>
<reference evidence="10 11" key="2">
    <citation type="submission" date="2018-06" db="EMBL/GenBank/DDBJ databases">
        <authorList>
            <person name="Zhirakovskaya E."/>
        </authorList>
    </citation>
    <scope>NUCLEOTIDE SEQUENCE [LARGE SCALE GENOMIC DNA]</scope>
    <source>
        <strain evidence="10 11">FBKL4.011</strain>
    </source>
</reference>
<dbReference type="PROSITE" id="PS01065">
    <property type="entry name" value="ETF_BETA"/>
    <property type="match status" value="1"/>
</dbReference>
<evidence type="ECO:0000256" key="8">
    <source>
        <dbReference type="ARBA" id="ARBA00049933"/>
    </source>
</evidence>
<dbReference type="GO" id="GO:0046395">
    <property type="term" value="P:carboxylic acid catabolic process"/>
    <property type="evidence" value="ECO:0007669"/>
    <property type="project" value="UniProtKB-ARBA"/>
</dbReference>
<dbReference type="InterPro" id="IPR033948">
    <property type="entry name" value="ETF_beta_N"/>
</dbReference>
<name>A0A364KA01_9BACL</name>
<feature type="domain" description="Electron transfer flavoprotein alpha/beta-subunit N-terminal" evidence="9">
    <location>
        <begin position="21"/>
        <end position="213"/>
    </location>
</feature>
<evidence type="ECO:0000256" key="7">
    <source>
        <dbReference type="ARBA" id="ARBA00042002"/>
    </source>
</evidence>
<keyword evidence="4" id="KW-0813">Transport</keyword>
<evidence type="ECO:0000256" key="6">
    <source>
        <dbReference type="ARBA" id="ARBA00025649"/>
    </source>
</evidence>
<protein>
    <recommendedName>
        <fullName evidence="3">Electron transfer flavoprotein subunit beta</fullName>
    </recommendedName>
    <alternativeName>
        <fullName evidence="7">Electron transfer flavoprotein small subunit</fullName>
    </alternativeName>
</protein>
<dbReference type="InterPro" id="IPR014729">
    <property type="entry name" value="Rossmann-like_a/b/a_fold"/>
</dbReference>
<dbReference type="Gene3D" id="3.40.50.620">
    <property type="entry name" value="HUPs"/>
    <property type="match status" value="1"/>
</dbReference>
<dbReference type="OrthoDB" id="9804960at2"/>
<dbReference type="EMBL" id="QJKK01000001">
    <property type="protein sequence ID" value="RAL27108.1"/>
    <property type="molecule type" value="Genomic_DNA"/>
</dbReference>
<dbReference type="PIRSF" id="PIRSF000090">
    <property type="entry name" value="Beta-ETF"/>
    <property type="match status" value="1"/>
</dbReference>
<dbReference type="Proteomes" id="UP000251213">
    <property type="component" value="Unassembled WGS sequence"/>
</dbReference>
<comment type="function">
    <text evidence="6">The electron transfer flavoprotein serves as a specific electron acceptor for other dehydrogenases. It transfers the electrons to the main respiratory chain via ETF-ubiquinone oxidoreductase (ETF dehydrogenase).</text>
</comment>
<gene>
    <name evidence="10" type="ORF">DL897_01625</name>
</gene>
<dbReference type="SUPFAM" id="SSF52402">
    <property type="entry name" value="Adenine nucleotide alpha hydrolases-like"/>
    <property type="match status" value="1"/>
</dbReference>
<evidence type="ECO:0000256" key="2">
    <source>
        <dbReference type="ARBA" id="ARBA00011355"/>
    </source>
</evidence>
<keyword evidence="11" id="KW-1185">Reference proteome</keyword>
<organism evidence="10 11">
    <name type="scientific">Thermoflavimicrobium daqui</name>
    <dbReference type="NCBI Taxonomy" id="2137476"/>
    <lineage>
        <taxon>Bacteria</taxon>
        <taxon>Bacillati</taxon>
        <taxon>Bacillota</taxon>
        <taxon>Bacilli</taxon>
        <taxon>Bacillales</taxon>
        <taxon>Thermoactinomycetaceae</taxon>
        <taxon>Thermoflavimicrobium</taxon>
    </lineage>
</organism>
<dbReference type="GO" id="GO:0005829">
    <property type="term" value="C:cytosol"/>
    <property type="evidence" value="ECO:0007669"/>
    <property type="project" value="TreeGrafter"/>
</dbReference>
<dbReference type="InterPro" id="IPR012255">
    <property type="entry name" value="ETF_b"/>
</dbReference>
<dbReference type="PANTHER" id="PTHR21294:SF8">
    <property type="entry name" value="ELECTRON TRANSFER FLAVOPROTEIN SUBUNIT BETA"/>
    <property type="match status" value="1"/>
</dbReference>
<dbReference type="SMART" id="SM00893">
    <property type="entry name" value="ETF"/>
    <property type="match status" value="1"/>
</dbReference>
<evidence type="ECO:0000259" key="9">
    <source>
        <dbReference type="SMART" id="SM00893"/>
    </source>
</evidence>
<evidence type="ECO:0000256" key="1">
    <source>
        <dbReference type="ARBA" id="ARBA00007557"/>
    </source>
</evidence>
<comment type="cofactor">
    <cofactor evidence="8">
        <name>AMP</name>
        <dbReference type="ChEBI" id="CHEBI:456215"/>
    </cofactor>
</comment>
<keyword evidence="5" id="KW-0249">Electron transport</keyword>
<dbReference type="Pfam" id="PF01012">
    <property type="entry name" value="ETF"/>
    <property type="match status" value="1"/>
</dbReference>
<comment type="caution">
    <text evidence="10">The sequence shown here is derived from an EMBL/GenBank/DDBJ whole genome shotgun (WGS) entry which is preliminary data.</text>
</comment>
<comment type="subunit">
    <text evidence="2">Heterodimer of an alpha and a beta subunit.</text>
</comment>
<reference evidence="10 11" key="1">
    <citation type="submission" date="2018-06" db="EMBL/GenBank/DDBJ databases">
        <title>Thermoflavimicrobium daqus sp. nov., a thermophilic microbe isolated from Moutai-flavour Daqu.</title>
        <authorList>
            <person name="Wang X."/>
            <person name="Zhou H."/>
        </authorList>
    </citation>
    <scope>NUCLEOTIDE SEQUENCE [LARGE SCALE GENOMIC DNA]</scope>
    <source>
        <strain evidence="10 11">FBKL4.011</strain>
    </source>
</reference>
<dbReference type="AlphaFoldDB" id="A0A364KA01"/>
<dbReference type="InterPro" id="IPR000049">
    <property type="entry name" value="ET-Flavoprotein_bsu_CS"/>
</dbReference>